<dbReference type="Pfam" id="PF00085">
    <property type="entry name" value="Thioredoxin"/>
    <property type="match status" value="1"/>
</dbReference>
<dbReference type="InterPro" id="IPR051063">
    <property type="entry name" value="PDI"/>
</dbReference>
<dbReference type="SUPFAM" id="SSF52833">
    <property type="entry name" value="Thioredoxin-like"/>
    <property type="match status" value="1"/>
</dbReference>
<dbReference type="GO" id="GO:0006457">
    <property type="term" value="P:protein folding"/>
    <property type="evidence" value="ECO:0007669"/>
    <property type="project" value="TreeGrafter"/>
</dbReference>
<sequence length="76" mass="8535">MSRFLADPTGEIPWEEDPAGAEVLHLDTGVALRRQLKKDPKPMLVMFYAPWCGHCKRLKPDFGAIAREMKGKVVIA</sequence>
<dbReference type="Proteomes" id="UP000887566">
    <property type="component" value="Unplaced"/>
</dbReference>
<dbReference type="Gene3D" id="3.40.30.10">
    <property type="entry name" value="Glutaredoxin"/>
    <property type="match status" value="1"/>
</dbReference>
<dbReference type="InterPro" id="IPR013766">
    <property type="entry name" value="Thioredoxin_domain"/>
</dbReference>
<proteinExistence type="inferred from homology"/>
<reference evidence="4" key="1">
    <citation type="submission" date="2022-11" db="UniProtKB">
        <authorList>
            <consortium name="WormBaseParasite"/>
        </authorList>
    </citation>
    <scope>IDENTIFICATION</scope>
</reference>
<keyword evidence="3" id="KW-1185">Reference proteome</keyword>
<evidence type="ECO:0000259" key="2">
    <source>
        <dbReference type="Pfam" id="PF00085"/>
    </source>
</evidence>
<organism evidence="3 4">
    <name type="scientific">Plectus sambesii</name>
    <dbReference type="NCBI Taxonomy" id="2011161"/>
    <lineage>
        <taxon>Eukaryota</taxon>
        <taxon>Metazoa</taxon>
        <taxon>Ecdysozoa</taxon>
        <taxon>Nematoda</taxon>
        <taxon>Chromadorea</taxon>
        <taxon>Plectida</taxon>
        <taxon>Plectina</taxon>
        <taxon>Plectoidea</taxon>
        <taxon>Plectidae</taxon>
        <taxon>Plectus</taxon>
    </lineage>
</organism>
<dbReference type="InterPro" id="IPR017937">
    <property type="entry name" value="Thioredoxin_CS"/>
</dbReference>
<comment type="similarity">
    <text evidence="1">Belongs to the protein disulfide isomerase family.</text>
</comment>
<evidence type="ECO:0000313" key="4">
    <source>
        <dbReference type="WBParaSite" id="PSAMB.scaffold23503size426.g38926.t1"/>
    </source>
</evidence>
<dbReference type="PANTHER" id="PTHR45672:SF2">
    <property type="entry name" value="PROTEIN DISULFIDE-ISOMERASE A5"/>
    <property type="match status" value="1"/>
</dbReference>
<dbReference type="PROSITE" id="PS00194">
    <property type="entry name" value="THIOREDOXIN_1"/>
    <property type="match status" value="1"/>
</dbReference>
<dbReference type="GO" id="GO:0005783">
    <property type="term" value="C:endoplasmic reticulum"/>
    <property type="evidence" value="ECO:0007669"/>
    <property type="project" value="TreeGrafter"/>
</dbReference>
<feature type="domain" description="Thioredoxin" evidence="2">
    <location>
        <begin position="32"/>
        <end position="76"/>
    </location>
</feature>
<protein>
    <submittedName>
        <fullName evidence="4">Thioredoxin domain-containing protein</fullName>
    </submittedName>
</protein>
<dbReference type="PANTHER" id="PTHR45672">
    <property type="entry name" value="PROTEIN DISULFIDE-ISOMERASE C17H9.14C-RELATED"/>
    <property type="match status" value="1"/>
</dbReference>
<evidence type="ECO:0000313" key="3">
    <source>
        <dbReference type="Proteomes" id="UP000887566"/>
    </source>
</evidence>
<dbReference type="GO" id="GO:0003756">
    <property type="term" value="F:protein disulfide isomerase activity"/>
    <property type="evidence" value="ECO:0007669"/>
    <property type="project" value="TreeGrafter"/>
</dbReference>
<name>A0A914VR52_9BILA</name>
<accession>A0A914VR52</accession>
<dbReference type="AlphaFoldDB" id="A0A914VR52"/>
<evidence type="ECO:0000256" key="1">
    <source>
        <dbReference type="ARBA" id="ARBA00006347"/>
    </source>
</evidence>
<dbReference type="WBParaSite" id="PSAMB.scaffold23503size426.g38926.t1">
    <property type="protein sequence ID" value="PSAMB.scaffold23503size426.g38926.t1"/>
    <property type="gene ID" value="PSAMB.scaffold23503size426.g38926"/>
</dbReference>
<dbReference type="InterPro" id="IPR036249">
    <property type="entry name" value="Thioredoxin-like_sf"/>
</dbReference>